<dbReference type="OrthoDB" id="4062651at2759"/>
<evidence type="ECO:0000313" key="2">
    <source>
        <dbReference type="Proteomes" id="UP000054248"/>
    </source>
</evidence>
<dbReference type="HOGENOM" id="CLU_3052111_0_0_1"/>
<dbReference type="AlphaFoldDB" id="A0A0C3QLM8"/>
<accession>A0A0C3QLM8</accession>
<evidence type="ECO:0000313" key="1">
    <source>
        <dbReference type="EMBL" id="KIO27569.1"/>
    </source>
</evidence>
<reference evidence="2" key="2">
    <citation type="submission" date="2015-01" db="EMBL/GenBank/DDBJ databases">
        <title>Evolutionary Origins and Diversification of the Mycorrhizal Mutualists.</title>
        <authorList>
            <consortium name="DOE Joint Genome Institute"/>
            <consortium name="Mycorrhizal Genomics Consortium"/>
            <person name="Kohler A."/>
            <person name="Kuo A."/>
            <person name="Nagy L.G."/>
            <person name="Floudas D."/>
            <person name="Copeland A."/>
            <person name="Barry K.W."/>
            <person name="Cichocki N."/>
            <person name="Veneault-Fourrey C."/>
            <person name="LaButti K."/>
            <person name="Lindquist E.A."/>
            <person name="Lipzen A."/>
            <person name="Lundell T."/>
            <person name="Morin E."/>
            <person name="Murat C."/>
            <person name="Riley R."/>
            <person name="Ohm R."/>
            <person name="Sun H."/>
            <person name="Tunlid A."/>
            <person name="Henrissat B."/>
            <person name="Grigoriev I.V."/>
            <person name="Hibbett D.S."/>
            <person name="Martin F."/>
        </authorList>
    </citation>
    <scope>NUCLEOTIDE SEQUENCE [LARGE SCALE GENOMIC DNA]</scope>
    <source>
        <strain evidence="2">MUT 4182</strain>
    </source>
</reference>
<sequence>MSPRTGTSPVANSLSNWIETIPRKWCHWITSSAPQITHSTSPSFPMSHPSSPYL</sequence>
<protein>
    <submittedName>
        <fullName evidence="1">Uncharacterized protein</fullName>
    </submittedName>
</protein>
<reference evidence="1 2" key="1">
    <citation type="submission" date="2014-04" db="EMBL/GenBank/DDBJ databases">
        <authorList>
            <consortium name="DOE Joint Genome Institute"/>
            <person name="Kuo A."/>
            <person name="Girlanda M."/>
            <person name="Perotto S."/>
            <person name="Kohler A."/>
            <person name="Nagy L.G."/>
            <person name="Floudas D."/>
            <person name="Copeland A."/>
            <person name="Barry K.W."/>
            <person name="Cichocki N."/>
            <person name="Veneault-Fourrey C."/>
            <person name="LaButti K."/>
            <person name="Lindquist E.A."/>
            <person name="Lipzen A."/>
            <person name="Lundell T."/>
            <person name="Morin E."/>
            <person name="Murat C."/>
            <person name="Sun H."/>
            <person name="Tunlid A."/>
            <person name="Henrissat B."/>
            <person name="Grigoriev I.V."/>
            <person name="Hibbett D.S."/>
            <person name="Martin F."/>
            <person name="Nordberg H.P."/>
            <person name="Cantor M.N."/>
            <person name="Hua S.X."/>
        </authorList>
    </citation>
    <scope>NUCLEOTIDE SEQUENCE [LARGE SCALE GENOMIC DNA]</scope>
    <source>
        <strain evidence="1 2">MUT 4182</strain>
    </source>
</reference>
<organism evidence="1 2">
    <name type="scientific">Tulasnella calospora MUT 4182</name>
    <dbReference type="NCBI Taxonomy" id="1051891"/>
    <lineage>
        <taxon>Eukaryota</taxon>
        <taxon>Fungi</taxon>
        <taxon>Dikarya</taxon>
        <taxon>Basidiomycota</taxon>
        <taxon>Agaricomycotina</taxon>
        <taxon>Agaricomycetes</taxon>
        <taxon>Cantharellales</taxon>
        <taxon>Tulasnellaceae</taxon>
        <taxon>Tulasnella</taxon>
    </lineage>
</organism>
<gene>
    <name evidence="1" type="ORF">M407DRAFT_243316</name>
</gene>
<dbReference type="Proteomes" id="UP000054248">
    <property type="component" value="Unassembled WGS sequence"/>
</dbReference>
<proteinExistence type="predicted"/>
<name>A0A0C3QLM8_9AGAM</name>
<keyword evidence="2" id="KW-1185">Reference proteome</keyword>
<dbReference type="EMBL" id="KN823007">
    <property type="protein sequence ID" value="KIO27569.1"/>
    <property type="molecule type" value="Genomic_DNA"/>
</dbReference>